<name>A0A1L8D2H4_9THEO</name>
<feature type="transmembrane region" description="Helical" evidence="1">
    <location>
        <begin position="7"/>
        <end position="28"/>
    </location>
</feature>
<dbReference type="RefSeq" id="WP_075865465.1">
    <property type="nucleotide sequence ID" value="NZ_BDJL01000036.1"/>
</dbReference>
<keyword evidence="1" id="KW-1133">Transmembrane helix</keyword>
<dbReference type="Proteomes" id="UP000187338">
    <property type="component" value="Unassembled WGS sequence"/>
</dbReference>
<dbReference type="EMBL" id="BDJL01000036">
    <property type="protein sequence ID" value="GAV25304.1"/>
    <property type="molecule type" value="Genomic_DNA"/>
</dbReference>
<dbReference type="AlphaFoldDB" id="A0A1L8D2H4"/>
<reference evidence="3" key="1">
    <citation type="submission" date="2016-12" db="EMBL/GenBank/DDBJ databases">
        <title>Draft Genome Sequences od Carboxydothermus pertinax and islandicus, Hydrogenogenic Carboxydotrophic Bacteria.</title>
        <authorList>
            <person name="Fukuyama Y."/>
            <person name="Ohmae K."/>
            <person name="Yoneda Y."/>
            <person name="Yoshida T."/>
            <person name="Sako Y."/>
        </authorList>
    </citation>
    <scope>NUCLEOTIDE SEQUENCE [LARGE SCALE GENOMIC DNA]</scope>
    <source>
        <strain evidence="3">SET</strain>
    </source>
</reference>
<keyword evidence="1" id="KW-0472">Membrane</keyword>
<comment type="caution">
    <text evidence="2">The sequence shown here is derived from an EMBL/GenBank/DDBJ whole genome shotgun (WGS) entry which is preliminary data.</text>
</comment>
<evidence type="ECO:0000313" key="2">
    <source>
        <dbReference type="EMBL" id="GAV25304.1"/>
    </source>
</evidence>
<evidence type="ECO:0000256" key="1">
    <source>
        <dbReference type="SAM" id="Phobius"/>
    </source>
</evidence>
<organism evidence="2 3">
    <name type="scientific">Carboxydothermus islandicus</name>
    <dbReference type="NCBI Taxonomy" id="661089"/>
    <lineage>
        <taxon>Bacteria</taxon>
        <taxon>Bacillati</taxon>
        <taxon>Bacillota</taxon>
        <taxon>Clostridia</taxon>
        <taxon>Thermoanaerobacterales</taxon>
        <taxon>Thermoanaerobacteraceae</taxon>
        <taxon>Carboxydothermus</taxon>
    </lineage>
</organism>
<protein>
    <submittedName>
        <fullName evidence="2">Uncharacterized protein</fullName>
    </submittedName>
</protein>
<proteinExistence type="predicted"/>
<accession>A0A1L8D2H4</accession>
<keyword evidence="3" id="KW-1185">Reference proteome</keyword>
<gene>
    <name evidence="2" type="ORF">ciss_12370</name>
</gene>
<keyword evidence="1" id="KW-0812">Transmembrane</keyword>
<sequence length="194" mass="22697">MTNKKKLFLGLSAFILCIIVLTTFYFTVYKKFKSLIPANPYDLEIEKNAVFIPAKNSINFDYKAKILIFYKNPKEDLVMLQHLIEISPKTKETYKNVSCTVFLDKSLRKWILSGPLYFGTDRSQNITINYKTNPGLNLSYINHIGKDFDKNMLVDDLKKPIKIKIKWQNGTEYVELTDFTITWRNFLIKNPFNG</sequence>
<dbReference type="STRING" id="661089.ciss_12370"/>
<evidence type="ECO:0000313" key="3">
    <source>
        <dbReference type="Proteomes" id="UP000187338"/>
    </source>
</evidence>